<dbReference type="GO" id="GO:0008191">
    <property type="term" value="F:metalloendopeptidase inhibitor activity"/>
    <property type="evidence" value="ECO:0007669"/>
    <property type="project" value="TreeGrafter"/>
</dbReference>
<dbReference type="eggNOG" id="ENOG502S28K">
    <property type="taxonomic scope" value="Eukaryota"/>
</dbReference>
<feature type="domain" description="Cystatin fetuin-B-type" evidence="8">
    <location>
        <begin position="39"/>
        <end position="152"/>
    </location>
</feature>
<reference evidence="9 10" key="1">
    <citation type="journal article" date="2011" name="Nature">
        <title>A high-resolution map of human evolutionary constraint using 29 mammals.</title>
        <authorList>
            <person name="Lindblad-Toh K."/>
            <person name="Garber M."/>
            <person name="Zuk O."/>
            <person name="Lin M.F."/>
            <person name="Parker B.J."/>
            <person name="Washietl S."/>
            <person name="Kheradpour P."/>
            <person name="Ernst J."/>
            <person name="Jordan G."/>
            <person name="Mauceli E."/>
            <person name="Ward L.D."/>
            <person name="Lowe C.B."/>
            <person name="Holloway A.K."/>
            <person name="Clamp M."/>
            <person name="Gnerre S."/>
            <person name="Alfoldi J."/>
            <person name="Beal K."/>
            <person name="Chang J."/>
            <person name="Clawson H."/>
            <person name="Cuff J."/>
            <person name="Di Palma F."/>
            <person name="Fitzgerald S."/>
            <person name="Flicek P."/>
            <person name="Guttman M."/>
            <person name="Hubisz M.J."/>
            <person name="Jaffe D.B."/>
            <person name="Jungreis I."/>
            <person name="Kent W.J."/>
            <person name="Kostka D."/>
            <person name="Lara M."/>
            <person name="Martins A.L."/>
            <person name="Massingham T."/>
            <person name="Moltke I."/>
            <person name="Raney B.J."/>
            <person name="Rasmussen M.D."/>
            <person name="Robinson J."/>
            <person name="Stark A."/>
            <person name="Vilella A.J."/>
            <person name="Wen J."/>
            <person name="Xie X."/>
            <person name="Zody M.C."/>
            <person name="Baldwin J."/>
            <person name="Bloom T."/>
            <person name="Chin C.W."/>
            <person name="Heiman D."/>
            <person name="Nicol R."/>
            <person name="Nusbaum C."/>
            <person name="Young S."/>
            <person name="Wilkinson J."/>
            <person name="Worley K.C."/>
            <person name="Kovar C.L."/>
            <person name="Muzny D.M."/>
            <person name="Gibbs R.A."/>
            <person name="Cree A."/>
            <person name="Dihn H.H."/>
            <person name="Fowler G."/>
            <person name="Jhangiani S."/>
            <person name="Joshi V."/>
            <person name="Lee S."/>
            <person name="Lewis L.R."/>
            <person name="Nazareth L.V."/>
            <person name="Okwuonu G."/>
            <person name="Santibanez J."/>
            <person name="Warren W.C."/>
            <person name="Mardis E.R."/>
            <person name="Weinstock G.M."/>
            <person name="Wilson R.K."/>
            <person name="Delehaunty K."/>
            <person name="Dooling D."/>
            <person name="Fronik C."/>
            <person name="Fulton L."/>
            <person name="Fulton B."/>
            <person name="Graves T."/>
            <person name="Minx P."/>
            <person name="Sodergren E."/>
            <person name="Birney E."/>
            <person name="Margulies E.H."/>
            <person name="Herrero J."/>
            <person name="Green E.D."/>
            <person name="Haussler D."/>
            <person name="Siepel A."/>
            <person name="Goldman N."/>
            <person name="Pollard K.S."/>
            <person name="Pedersen J.S."/>
            <person name="Lander E.S."/>
            <person name="Kellis M."/>
        </authorList>
    </citation>
    <scope>NUCLEOTIDE SEQUENCE [LARGE SCALE GENOMIC DNA]</scope>
</reference>
<proteinExistence type="predicted"/>
<feature type="domain" description="Cystatin fetuin-B-type" evidence="8">
    <location>
        <begin position="166"/>
        <end position="271"/>
    </location>
</feature>
<dbReference type="HOGENOM" id="CLU_044085_1_0_1"/>
<keyword evidence="5" id="KW-1015">Disulfide bond</keyword>
<dbReference type="InterPro" id="IPR000010">
    <property type="entry name" value="Cystatin_dom"/>
</dbReference>
<dbReference type="Proteomes" id="UP000001074">
    <property type="component" value="Unassembled WGS sequence"/>
</dbReference>
<dbReference type="GeneTree" id="ENSGT00950000182930"/>
<accession>G1P5X2</accession>
<evidence type="ECO:0000256" key="2">
    <source>
        <dbReference type="ARBA" id="ARBA00022525"/>
    </source>
</evidence>
<evidence type="ECO:0000256" key="6">
    <source>
        <dbReference type="ARBA" id="ARBA00023180"/>
    </source>
</evidence>
<evidence type="ECO:0000256" key="1">
    <source>
        <dbReference type="ARBA" id="ARBA00004613"/>
    </source>
</evidence>
<dbReference type="InterPro" id="IPR046350">
    <property type="entry name" value="Cystatin_sf"/>
</dbReference>
<dbReference type="GO" id="GO:0004869">
    <property type="term" value="F:cysteine-type endopeptidase inhibitor activity"/>
    <property type="evidence" value="ECO:0007669"/>
    <property type="project" value="InterPro"/>
</dbReference>
<sequence length="390" mass="43799">QLHLLNHPGLVPHRMGLLLLLVLGTLAVSCTTTSVPLKVPSHLPFLLRGCNDADMLAVAASVLQGINNDLKEGYVMSLNRVSAVQEHRQDGLGSLFYFTLDVLHTNCHVLSKKPWRDCEERHLHEQVYGKCKALYYVNRPLRILYLPAYNCTLRPASTVSRRKIWRMCPDCPSPINLSDPKVLETATETLAKFNEDSKSGQYSLVKVTRASHQWDFGPSYFVEYLIKESPDIKTEASSSGYQPTDSGPVGICRGSLSQSFEEKNFVDINCDFFQSQLSPLKGENLLFTRKFLFYQKNKSTHSPSKDVLSGSVQYLPELDDEESQETDPAEAFPVHLDLTTNPQGEPLNVSFLFYGPMIKKLFVLPFPKEEQRFAECPGNASMSNPIVLPP</sequence>
<evidence type="ECO:0000256" key="4">
    <source>
        <dbReference type="ARBA" id="ARBA00022737"/>
    </source>
</evidence>
<evidence type="ECO:0000256" key="7">
    <source>
        <dbReference type="SAM" id="SignalP"/>
    </source>
</evidence>
<evidence type="ECO:0000313" key="9">
    <source>
        <dbReference type="Ensembl" id="ENSMLUP00000005430.2"/>
    </source>
</evidence>
<evidence type="ECO:0000256" key="5">
    <source>
        <dbReference type="ARBA" id="ARBA00023157"/>
    </source>
</evidence>
<dbReference type="SMART" id="SM00043">
    <property type="entry name" value="CY"/>
    <property type="match status" value="2"/>
</dbReference>
<reference evidence="9" key="3">
    <citation type="submission" date="2025-09" db="UniProtKB">
        <authorList>
            <consortium name="Ensembl"/>
        </authorList>
    </citation>
    <scope>IDENTIFICATION</scope>
</reference>
<dbReference type="FunCoup" id="G1P5X2">
    <property type="interactions" value="66"/>
</dbReference>
<keyword evidence="4" id="KW-0677">Repeat</keyword>
<feature type="signal peptide" evidence="7">
    <location>
        <begin position="1"/>
        <end position="27"/>
    </location>
</feature>
<evidence type="ECO:0000259" key="8">
    <source>
        <dbReference type="PROSITE" id="PS51530"/>
    </source>
</evidence>
<dbReference type="EMBL" id="AAPE02008540">
    <property type="status" value="NOT_ANNOTATED_CDS"/>
    <property type="molecule type" value="Genomic_DNA"/>
</dbReference>
<dbReference type="STRING" id="59463.ENSMLUP00000005430"/>
<feature type="chain" id="PRO_5003416736" description="Cystatin fetuin-B-type domain-containing protein" evidence="7">
    <location>
        <begin position="28"/>
        <end position="390"/>
    </location>
</feature>
<dbReference type="GO" id="GO:0060255">
    <property type="term" value="P:regulation of macromolecule metabolic process"/>
    <property type="evidence" value="ECO:0007669"/>
    <property type="project" value="UniProtKB-ARBA"/>
</dbReference>
<evidence type="ECO:0000256" key="3">
    <source>
        <dbReference type="ARBA" id="ARBA00022729"/>
    </source>
</evidence>
<comment type="subcellular location">
    <subcellularLocation>
        <location evidence="1">Secreted</location>
    </subcellularLocation>
</comment>
<keyword evidence="2" id="KW-0964">Secreted</keyword>
<dbReference type="GO" id="GO:0005576">
    <property type="term" value="C:extracellular region"/>
    <property type="evidence" value="ECO:0007669"/>
    <property type="project" value="UniProtKB-SubCell"/>
</dbReference>
<keyword evidence="3 7" id="KW-0732">Signal</keyword>
<dbReference type="Pfam" id="PF00031">
    <property type="entry name" value="Cystatin"/>
    <property type="match status" value="1"/>
</dbReference>
<dbReference type="InterPro" id="IPR050735">
    <property type="entry name" value="Kininogen_Fetuin_HRG"/>
</dbReference>
<dbReference type="GO" id="GO:0007339">
    <property type="term" value="P:binding of sperm to zona pellucida"/>
    <property type="evidence" value="ECO:0007669"/>
    <property type="project" value="TreeGrafter"/>
</dbReference>
<protein>
    <recommendedName>
        <fullName evidence="8">Cystatin fetuin-B-type domain-containing protein</fullName>
    </recommendedName>
</protein>
<evidence type="ECO:0000313" key="10">
    <source>
        <dbReference type="Proteomes" id="UP000001074"/>
    </source>
</evidence>
<dbReference type="PANTHER" id="PTHR13814">
    <property type="entry name" value="FETUIN"/>
    <property type="match status" value="1"/>
</dbReference>
<reference evidence="9" key="2">
    <citation type="submission" date="2025-08" db="UniProtKB">
        <authorList>
            <consortium name="Ensembl"/>
        </authorList>
    </citation>
    <scope>IDENTIFICATION</scope>
</reference>
<dbReference type="PROSITE" id="PS51530">
    <property type="entry name" value="CYSTATIN_FETUIN_B"/>
    <property type="match status" value="2"/>
</dbReference>
<dbReference type="AlphaFoldDB" id="G1P5X2"/>
<keyword evidence="10" id="KW-1185">Reference proteome</keyword>
<dbReference type="FunFam" id="3.10.450.10:FF:000005">
    <property type="entry name" value="Histidine-rich glycoprotein"/>
    <property type="match status" value="1"/>
</dbReference>
<dbReference type="Gene3D" id="3.10.450.10">
    <property type="match status" value="2"/>
</dbReference>
<dbReference type="Ensembl" id="ENSMLUT00000005942.2">
    <property type="protein sequence ID" value="ENSMLUP00000005430.2"/>
    <property type="gene ID" value="ENSMLUG00000005937.2"/>
</dbReference>
<organism evidence="9 10">
    <name type="scientific">Myotis lucifugus</name>
    <name type="common">Little brown bat</name>
    <dbReference type="NCBI Taxonomy" id="59463"/>
    <lineage>
        <taxon>Eukaryota</taxon>
        <taxon>Metazoa</taxon>
        <taxon>Chordata</taxon>
        <taxon>Craniata</taxon>
        <taxon>Vertebrata</taxon>
        <taxon>Euteleostomi</taxon>
        <taxon>Mammalia</taxon>
        <taxon>Eutheria</taxon>
        <taxon>Laurasiatheria</taxon>
        <taxon>Chiroptera</taxon>
        <taxon>Yangochiroptera</taxon>
        <taxon>Vespertilionidae</taxon>
        <taxon>Myotis</taxon>
    </lineage>
</organism>
<dbReference type="SUPFAM" id="SSF54403">
    <property type="entry name" value="Cystatin/monellin"/>
    <property type="match status" value="2"/>
</dbReference>
<dbReference type="InterPro" id="IPR025764">
    <property type="entry name" value="Cystatin_Fetuin_B"/>
</dbReference>
<dbReference type="InParanoid" id="G1P5X2"/>
<dbReference type="PANTHER" id="PTHR13814:SF10">
    <property type="entry name" value="FETUIN-B"/>
    <property type="match status" value="1"/>
</dbReference>
<gene>
    <name evidence="9" type="primary">LOC102433637</name>
</gene>
<dbReference type="CDD" id="cd00042">
    <property type="entry name" value="CY"/>
    <property type="match status" value="1"/>
</dbReference>
<dbReference type="OMA" id="AYNCILR"/>
<keyword evidence="6" id="KW-0325">Glycoprotein</keyword>
<name>G1P5X2_MYOLU</name>